<evidence type="ECO:0000259" key="1">
    <source>
        <dbReference type="Pfam" id="PF00534"/>
    </source>
</evidence>
<accession>I1YKE1</accession>
<keyword evidence="3" id="KW-1185">Reference proteome</keyword>
<evidence type="ECO:0000313" key="2">
    <source>
        <dbReference type="EMBL" id="AFJ03384.1"/>
    </source>
</evidence>
<reference evidence="2 3" key="1">
    <citation type="journal article" date="2012" name="J. Bacteriol.">
        <title>Complete genome sequences of Methylophaga sp. strain JAM1 and Methylophaga sp. strain JAM7.</title>
        <authorList>
            <person name="Villeneuve C."/>
            <person name="Martineau C."/>
            <person name="Mauffrey F."/>
            <person name="Villemur R."/>
        </authorList>
    </citation>
    <scope>NUCLEOTIDE SEQUENCE [LARGE SCALE GENOMIC DNA]</scope>
    <source>
        <strain evidence="2 3">JAM7</strain>
    </source>
</reference>
<dbReference type="PANTHER" id="PTHR45947:SF3">
    <property type="entry name" value="SULFOQUINOVOSYL TRANSFERASE SQD2"/>
    <property type="match status" value="1"/>
</dbReference>
<dbReference type="RefSeq" id="WP_014704803.1">
    <property type="nucleotide sequence ID" value="NC_017856.1"/>
</dbReference>
<dbReference type="Pfam" id="PF00534">
    <property type="entry name" value="Glycos_transf_1"/>
    <property type="match status" value="1"/>
</dbReference>
<organism evidence="2 3">
    <name type="scientific">Methylophaga frappieri (strain ATCC BAA-2434 / DSM 25690 / JAM7)</name>
    <dbReference type="NCBI Taxonomy" id="754477"/>
    <lineage>
        <taxon>Bacteria</taxon>
        <taxon>Pseudomonadati</taxon>
        <taxon>Pseudomonadota</taxon>
        <taxon>Gammaproteobacteria</taxon>
        <taxon>Thiotrichales</taxon>
        <taxon>Piscirickettsiaceae</taxon>
        <taxon>Methylophaga</taxon>
    </lineage>
</organism>
<dbReference type="InterPro" id="IPR050194">
    <property type="entry name" value="Glycosyltransferase_grp1"/>
</dbReference>
<evidence type="ECO:0000313" key="3">
    <source>
        <dbReference type="Proteomes" id="UP000009145"/>
    </source>
</evidence>
<dbReference type="Proteomes" id="UP000009145">
    <property type="component" value="Chromosome"/>
</dbReference>
<dbReference type="KEGG" id="mec:Q7C_2248"/>
<dbReference type="eggNOG" id="COG0438">
    <property type="taxonomic scope" value="Bacteria"/>
</dbReference>
<dbReference type="HOGENOM" id="CLU_009583_44_2_6"/>
<dbReference type="STRING" id="754477.Q7C_2248"/>
<dbReference type="InterPro" id="IPR001296">
    <property type="entry name" value="Glyco_trans_1"/>
</dbReference>
<dbReference type="OrthoDB" id="9802524at2"/>
<dbReference type="AlphaFoldDB" id="I1YKE1"/>
<dbReference type="EMBL" id="CP003380">
    <property type="protein sequence ID" value="AFJ03384.1"/>
    <property type="molecule type" value="Genomic_DNA"/>
</dbReference>
<keyword evidence="2" id="KW-0808">Transferase</keyword>
<dbReference type="CDD" id="cd03801">
    <property type="entry name" value="GT4_PimA-like"/>
    <property type="match status" value="1"/>
</dbReference>
<protein>
    <submittedName>
        <fullName evidence="2">UDP-glucose:(Heptosyl) LPS alpha1,3-glucosyltransferase WaaG</fullName>
    </submittedName>
</protein>
<dbReference type="Gene3D" id="3.40.50.2000">
    <property type="entry name" value="Glycogen Phosphorylase B"/>
    <property type="match status" value="2"/>
</dbReference>
<gene>
    <name evidence="2" type="ordered locus">Q7C_2248</name>
</gene>
<sequence length="364" mass="41274">MQLAFAITEYFPFGGAQRDFIAVAKAMAHRGHQITVITAAWQGDFPCGWQKVIVSKAQFRTNHARLRALSDTVLAFQENHTFDAIIGFTKMAGLDIYFAADPSFVATRYHGIKKCLPRYRVYAQIEQQMFANKALKVFFLTQDQRLQYQRYFSVAAQNQQMLPVTVEPEFHYDPVRYDAGRRWRQEHQPESGRQVLLFVAADFHTKGLDRVIRALQQLSSEEREKLALWIVGNGKQAKYDKALAALTGLHYTFWGGQTTTHHFYFAADVLVHPARKEAAGMVIAEALAARLPVRISSVCGYRFLAEADPASRILPVKNRVAALAQEIRQISRMPLPLSRGQGGNGISRRPRADFCADQIEAWLR</sequence>
<dbReference type="PATRIC" id="fig|754477.3.peg.2215"/>
<dbReference type="SUPFAM" id="SSF53756">
    <property type="entry name" value="UDP-Glycosyltransferase/glycogen phosphorylase"/>
    <property type="match status" value="1"/>
</dbReference>
<dbReference type="GO" id="GO:0016757">
    <property type="term" value="F:glycosyltransferase activity"/>
    <property type="evidence" value="ECO:0007669"/>
    <property type="project" value="InterPro"/>
</dbReference>
<proteinExistence type="predicted"/>
<feature type="domain" description="Glycosyl transferase family 1" evidence="1">
    <location>
        <begin position="182"/>
        <end position="334"/>
    </location>
</feature>
<dbReference type="PANTHER" id="PTHR45947">
    <property type="entry name" value="SULFOQUINOVOSYL TRANSFERASE SQD2"/>
    <property type="match status" value="1"/>
</dbReference>
<name>I1YKE1_METFJ</name>